<dbReference type="InterPro" id="IPR022476">
    <property type="entry name" value="Spore_YabP/YqfC"/>
</dbReference>
<evidence type="ECO:0000313" key="1">
    <source>
        <dbReference type="EMBL" id="WRP18281.1"/>
    </source>
</evidence>
<dbReference type="Proteomes" id="UP001332192">
    <property type="component" value="Chromosome"/>
</dbReference>
<sequence length="99" mass="10718">MVNRWAGRAARALDIPADVFGESRVSIVGTRRLLVENHRGLVHFSTGEIVVRVPSGQLVVRGRGLVIGAIQPDWLRVDGKIEQVVLTGGAWHGTDRADG</sequence>
<accession>A0ABZ1BZM8</accession>
<dbReference type="RefSeq" id="WP_324717552.1">
    <property type="nucleotide sequence ID" value="NZ_CP141615.1"/>
</dbReference>
<dbReference type="EMBL" id="CP141615">
    <property type="protein sequence ID" value="WRP18281.1"/>
    <property type="molecule type" value="Genomic_DNA"/>
</dbReference>
<name>A0ABZ1BZM8_9FIRM</name>
<proteinExistence type="predicted"/>
<reference evidence="1 2" key="1">
    <citation type="journal article" date="2024" name="Front. Microbiol.">
        <title>Novel thermophilic genera Geochorda gen. nov. and Carboxydochorda gen. nov. from the deep terrestrial subsurface reveal the ecophysiological diversity in the class Limnochordia.</title>
        <authorList>
            <person name="Karnachuk O.V."/>
            <person name="Lukina A.P."/>
            <person name="Avakyan M.R."/>
            <person name="Kadnikov V.V."/>
            <person name="Begmatov S."/>
            <person name="Beletsky A.V."/>
            <person name="Vlasova K.G."/>
            <person name="Novikov A.A."/>
            <person name="Shcherbakova V.A."/>
            <person name="Mardanov A.V."/>
            <person name="Ravin N.V."/>
        </authorList>
    </citation>
    <scope>NUCLEOTIDE SEQUENCE [LARGE SCALE GENOMIC DNA]</scope>
    <source>
        <strain evidence="1 2">L945</strain>
    </source>
</reference>
<gene>
    <name evidence="1" type="ORF">U7230_04540</name>
</gene>
<evidence type="ECO:0000313" key="2">
    <source>
        <dbReference type="Proteomes" id="UP001332192"/>
    </source>
</evidence>
<protein>
    <submittedName>
        <fullName evidence="1">YabP/YqfC family sporulation protein</fullName>
    </submittedName>
</protein>
<keyword evidence="2" id="KW-1185">Reference proteome</keyword>
<organism evidence="1 2">
    <name type="scientific">Carboxydichorda subterranea</name>
    <dbReference type="NCBI Taxonomy" id="3109565"/>
    <lineage>
        <taxon>Bacteria</taxon>
        <taxon>Bacillati</taxon>
        <taxon>Bacillota</taxon>
        <taxon>Limnochordia</taxon>
        <taxon>Limnochordales</taxon>
        <taxon>Geochordaceae</taxon>
        <taxon>Carboxydichorda</taxon>
    </lineage>
</organism>
<dbReference type="Pfam" id="PF07873">
    <property type="entry name" value="YabP"/>
    <property type="match status" value="1"/>
</dbReference>